<accession>A0ABU8DX38</accession>
<comment type="caution">
    <text evidence="1">The sequence shown here is derived from an EMBL/GenBank/DDBJ whole genome shotgun (WGS) entry which is preliminary data.</text>
</comment>
<dbReference type="Pfam" id="PF09957">
    <property type="entry name" value="VapB_antitoxin"/>
    <property type="match status" value="1"/>
</dbReference>
<evidence type="ECO:0000313" key="2">
    <source>
        <dbReference type="Proteomes" id="UP001361570"/>
    </source>
</evidence>
<dbReference type="EMBL" id="JBAPLU010000020">
    <property type="protein sequence ID" value="MEI4273402.1"/>
    <property type="molecule type" value="Genomic_DNA"/>
</dbReference>
<evidence type="ECO:0000313" key="1">
    <source>
        <dbReference type="EMBL" id="MEI4273402.1"/>
    </source>
</evidence>
<reference evidence="1 2" key="1">
    <citation type="submission" date="2024-03" db="EMBL/GenBank/DDBJ databases">
        <title>Draft genome sequence of Klenkia sp. LSe6-5.</title>
        <authorList>
            <person name="Duangmal K."/>
            <person name="Chantavorakit T."/>
        </authorList>
    </citation>
    <scope>NUCLEOTIDE SEQUENCE [LARGE SCALE GENOMIC DNA]</scope>
    <source>
        <strain evidence="1 2">LSe6-5</strain>
    </source>
</reference>
<organism evidence="1 2">
    <name type="scientific">Klenkia sesuvii</name>
    <dbReference type="NCBI Taxonomy" id="3103137"/>
    <lineage>
        <taxon>Bacteria</taxon>
        <taxon>Bacillati</taxon>
        <taxon>Actinomycetota</taxon>
        <taxon>Actinomycetes</taxon>
        <taxon>Geodermatophilales</taxon>
        <taxon>Geodermatophilaceae</taxon>
        <taxon>Klenkia</taxon>
    </lineage>
</organism>
<keyword evidence="2" id="KW-1185">Reference proteome</keyword>
<dbReference type="InterPro" id="IPR019239">
    <property type="entry name" value="VapB_antitoxin"/>
</dbReference>
<gene>
    <name evidence="1" type="ORF">TEK04_16905</name>
</gene>
<name>A0ABU8DX38_9ACTN</name>
<proteinExistence type="predicted"/>
<protein>
    <submittedName>
        <fullName evidence="1">Type II toxin-antitoxin system VapB family antitoxin</fullName>
    </submittedName>
</protein>
<sequence length="67" mass="7268">MTVTTVDIDKELLAQARELLGTTTTKATVHEALRELVALRRQTAALDALAALDLDLDPDPHKVHPSP</sequence>
<dbReference type="Proteomes" id="UP001361570">
    <property type="component" value="Unassembled WGS sequence"/>
</dbReference>
<dbReference type="RefSeq" id="WP_336405522.1">
    <property type="nucleotide sequence ID" value="NZ_JBAPLU010000020.1"/>
</dbReference>